<dbReference type="InterPro" id="IPR002656">
    <property type="entry name" value="Acyl_transf_3_dom"/>
</dbReference>
<keyword evidence="5" id="KW-1185">Reference proteome</keyword>
<dbReference type="PANTHER" id="PTHR23028:SF53">
    <property type="entry name" value="ACYL_TRANSF_3 DOMAIN-CONTAINING PROTEIN"/>
    <property type="match status" value="1"/>
</dbReference>
<accession>A0ABN1GZX4</accession>
<feature type="transmembrane region" description="Helical" evidence="1">
    <location>
        <begin position="411"/>
        <end position="432"/>
    </location>
</feature>
<feature type="transmembrane region" description="Helical" evidence="1">
    <location>
        <begin position="353"/>
        <end position="372"/>
    </location>
</feature>
<comment type="caution">
    <text evidence="4">The sequence shown here is derived from an EMBL/GenBank/DDBJ whole genome shotgun (WGS) entry which is preliminary data.</text>
</comment>
<keyword evidence="4" id="KW-0012">Acyltransferase</keyword>
<sequence length="747" mass="81927">MAFPGLVIDRAAGHCELGTFSTRIGLAVTGHGSYVHESRPVRAPARSAPKPAESAPRADIQGLRALAVGSVVAYHLWPDALPGGFVGVDVFLVISGFLITTHLLRRWPESLEDLTHFWVRRIKRLLPAALLVIAVTFVAVRGFAPETEWERTARDATASALYFQNWRLADSSVDYMAADQEPGALQHYWSLSVEEQFYLFWPILFLACALLARGAARRAHGWAFVGMASVLGASLVWSIAETARNPAAAYFVTTTRVWELALGGLLAALVAARARTARVRRPSRTWSRTTVASIGLIAICVASYRYSSATAFPGYTALLPVVGAALVIAADVPQGRGTNRVLGWRPAQYLGDISYSVYLWHWPLIVVTPWAIGTELTFDHKVGILGLTVALAALTKRYVEDPARTRTWTRPVLTPTALAALGMSAVVAAGLFQVGEVDRRIRSDAQEILARSNDPCFAAASMESSGARCSSRTFSEVLPRPALASRDAPDTAQEDCRNDPPFTRLKSCVYGDPEARVRIALIGNSHAEHWLPALQRMFEGRSVAIETFLAGRCFPNAVPLQLESDRLTENCRAWSAWATDQVEKRSFDLVIYSSRTDGKPKNGGDPLTTFQVGYESTLRRWIDAGKKVLVIRDTPVPYLTKVVAPDCVATQWPNVDRCAALRTHWLKPDPLVKAVRKLDHPAATYVDMNDFICQRDRCDSVVGGALVYMDGSHLTATYSRSLAPFLERHVLRALGRVDQVGLDPDQG</sequence>
<evidence type="ECO:0000313" key="4">
    <source>
        <dbReference type="EMBL" id="GAA0624895.1"/>
    </source>
</evidence>
<dbReference type="SUPFAM" id="SSF52266">
    <property type="entry name" value="SGNH hydrolase"/>
    <property type="match status" value="1"/>
</dbReference>
<name>A0ABN1GZX4_9ACTN</name>
<keyword evidence="4" id="KW-0808">Transferase</keyword>
<evidence type="ECO:0000256" key="1">
    <source>
        <dbReference type="SAM" id="Phobius"/>
    </source>
</evidence>
<dbReference type="GO" id="GO:0016746">
    <property type="term" value="F:acyltransferase activity"/>
    <property type="evidence" value="ECO:0007669"/>
    <property type="project" value="UniProtKB-KW"/>
</dbReference>
<gene>
    <name evidence="4" type="ORF">GCM10009547_30150</name>
</gene>
<keyword evidence="1" id="KW-0472">Membrane</keyword>
<keyword evidence="1" id="KW-1133">Transmembrane helix</keyword>
<dbReference type="Pfam" id="PF01757">
    <property type="entry name" value="Acyl_transf_3"/>
    <property type="match status" value="1"/>
</dbReference>
<feature type="domain" description="Acyltransferase 3" evidence="2">
    <location>
        <begin position="58"/>
        <end position="367"/>
    </location>
</feature>
<dbReference type="InterPro" id="IPR043968">
    <property type="entry name" value="SGNH"/>
</dbReference>
<evidence type="ECO:0000259" key="2">
    <source>
        <dbReference type="Pfam" id="PF01757"/>
    </source>
</evidence>
<feature type="transmembrane region" description="Helical" evidence="1">
    <location>
        <begin position="222"/>
        <end position="240"/>
    </location>
</feature>
<reference evidence="4 5" key="1">
    <citation type="journal article" date="2019" name="Int. J. Syst. Evol. Microbiol.">
        <title>The Global Catalogue of Microorganisms (GCM) 10K type strain sequencing project: providing services to taxonomists for standard genome sequencing and annotation.</title>
        <authorList>
            <consortium name="The Broad Institute Genomics Platform"/>
            <consortium name="The Broad Institute Genome Sequencing Center for Infectious Disease"/>
            <person name="Wu L."/>
            <person name="Ma J."/>
        </authorList>
    </citation>
    <scope>NUCLEOTIDE SEQUENCE [LARGE SCALE GENOMIC DNA]</scope>
    <source>
        <strain evidence="4 5">JCM 10671</strain>
    </source>
</reference>
<evidence type="ECO:0000259" key="3">
    <source>
        <dbReference type="Pfam" id="PF19040"/>
    </source>
</evidence>
<feature type="transmembrane region" description="Helical" evidence="1">
    <location>
        <begin position="378"/>
        <end position="399"/>
    </location>
</feature>
<evidence type="ECO:0000313" key="5">
    <source>
        <dbReference type="Proteomes" id="UP001500957"/>
    </source>
</evidence>
<feature type="transmembrane region" description="Helical" evidence="1">
    <location>
        <begin position="255"/>
        <end position="274"/>
    </location>
</feature>
<feature type="transmembrane region" description="Helical" evidence="1">
    <location>
        <begin position="84"/>
        <end position="104"/>
    </location>
</feature>
<feature type="transmembrane region" description="Helical" evidence="1">
    <location>
        <begin position="286"/>
        <end position="306"/>
    </location>
</feature>
<dbReference type="Pfam" id="PF19040">
    <property type="entry name" value="SGNH"/>
    <property type="match status" value="1"/>
</dbReference>
<feature type="transmembrane region" description="Helical" evidence="1">
    <location>
        <begin position="312"/>
        <end position="332"/>
    </location>
</feature>
<feature type="transmembrane region" description="Helical" evidence="1">
    <location>
        <begin position="197"/>
        <end position="215"/>
    </location>
</feature>
<proteinExistence type="predicted"/>
<dbReference type="InterPro" id="IPR050879">
    <property type="entry name" value="Acyltransferase_3"/>
</dbReference>
<dbReference type="RefSeq" id="WP_344606153.1">
    <property type="nucleotide sequence ID" value="NZ_BAAAHE010000024.1"/>
</dbReference>
<feature type="domain" description="SGNH" evidence="3">
    <location>
        <begin position="496"/>
        <end position="727"/>
    </location>
</feature>
<protein>
    <submittedName>
        <fullName evidence="4">Acyltransferase family protein</fullName>
    </submittedName>
</protein>
<dbReference type="PANTHER" id="PTHR23028">
    <property type="entry name" value="ACETYLTRANSFERASE"/>
    <property type="match status" value="1"/>
</dbReference>
<feature type="transmembrane region" description="Helical" evidence="1">
    <location>
        <begin position="125"/>
        <end position="144"/>
    </location>
</feature>
<dbReference type="Proteomes" id="UP001500957">
    <property type="component" value="Unassembled WGS sequence"/>
</dbReference>
<dbReference type="EMBL" id="BAAAHE010000024">
    <property type="protein sequence ID" value="GAA0624895.1"/>
    <property type="molecule type" value="Genomic_DNA"/>
</dbReference>
<keyword evidence="1" id="KW-0812">Transmembrane</keyword>
<organism evidence="4 5">
    <name type="scientific">Sporichthya brevicatena</name>
    <dbReference type="NCBI Taxonomy" id="171442"/>
    <lineage>
        <taxon>Bacteria</taxon>
        <taxon>Bacillati</taxon>
        <taxon>Actinomycetota</taxon>
        <taxon>Actinomycetes</taxon>
        <taxon>Sporichthyales</taxon>
        <taxon>Sporichthyaceae</taxon>
        <taxon>Sporichthya</taxon>
    </lineage>
</organism>